<feature type="short sequence motif" description="'KMSKS' region" evidence="7">
    <location>
        <begin position="215"/>
        <end position="219"/>
    </location>
</feature>
<name>A0A2M8D6B4_9BACT</name>
<dbReference type="InterPro" id="IPR004527">
    <property type="entry name" value="Glu-tRNA-ligase_bac/mito"/>
</dbReference>
<keyword evidence="6 7" id="KW-0030">Aminoacyl-tRNA synthetase</keyword>
<dbReference type="PANTHER" id="PTHR43311:SF2">
    <property type="entry name" value="GLUTAMATE--TRNA LIGASE, MITOCHONDRIAL-RELATED"/>
    <property type="match status" value="1"/>
</dbReference>
<dbReference type="Pfam" id="PF00749">
    <property type="entry name" value="tRNA-synt_1c"/>
    <property type="match status" value="1"/>
</dbReference>
<evidence type="ECO:0000256" key="5">
    <source>
        <dbReference type="ARBA" id="ARBA00022917"/>
    </source>
</evidence>
<comment type="caution">
    <text evidence="7">Lacks conserved residue(s) required for the propagation of feature annotation.</text>
</comment>
<dbReference type="Proteomes" id="UP000229236">
    <property type="component" value="Unassembled WGS sequence"/>
</dbReference>
<comment type="subunit">
    <text evidence="7">Monomer.</text>
</comment>
<dbReference type="GO" id="GO:0005524">
    <property type="term" value="F:ATP binding"/>
    <property type="evidence" value="ECO:0007669"/>
    <property type="project" value="UniProtKB-UniRule"/>
</dbReference>
<dbReference type="PRINTS" id="PR00987">
    <property type="entry name" value="TRNASYNTHGLU"/>
</dbReference>
<dbReference type="EMBL" id="PFTM01000060">
    <property type="protein sequence ID" value="PJB82340.1"/>
    <property type="molecule type" value="Genomic_DNA"/>
</dbReference>
<comment type="similarity">
    <text evidence="1 7">Belongs to the class-I aminoacyl-tRNA synthetase family. Glutamate--tRNA ligase type 1 subfamily.</text>
</comment>
<dbReference type="GO" id="GO:0004818">
    <property type="term" value="F:glutamate-tRNA ligase activity"/>
    <property type="evidence" value="ECO:0007669"/>
    <property type="project" value="UniProtKB-UniRule"/>
</dbReference>
<dbReference type="Pfam" id="PF19269">
    <property type="entry name" value="Anticodon_2"/>
    <property type="match status" value="1"/>
</dbReference>
<evidence type="ECO:0000256" key="4">
    <source>
        <dbReference type="ARBA" id="ARBA00022840"/>
    </source>
</evidence>
<dbReference type="InterPro" id="IPR049940">
    <property type="entry name" value="GluQ/Sye"/>
</dbReference>
<evidence type="ECO:0000313" key="10">
    <source>
        <dbReference type="EMBL" id="PJB82340.1"/>
    </source>
</evidence>
<keyword evidence="3 7" id="KW-0547">Nucleotide-binding</keyword>
<dbReference type="Gene3D" id="1.10.10.350">
    <property type="match status" value="1"/>
</dbReference>
<dbReference type="InterPro" id="IPR001412">
    <property type="entry name" value="aa-tRNA-synth_I_CS"/>
</dbReference>
<dbReference type="NCBIfam" id="TIGR00464">
    <property type="entry name" value="gltX_bact"/>
    <property type="match status" value="1"/>
</dbReference>
<comment type="catalytic activity">
    <reaction evidence="7">
        <text>tRNA(Glu) + L-glutamate + ATP = L-glutamyl-tRNA(Glu) + AMP + diphosphate</text>
        <dbReference type="Rhea" id="RHEA:23540"/>
        <dbReference type="Rhea" id="RHEA-COMP:9663"/>
        <dbReference type="Rhea" id="RHEA-COMP:9680"/>
        <dbReference type="ChEBI" id="CHEBI:29985"/>
        <dbReference type="ChEBI" id="CHEBI:30616"/>
        <dbReference type="ChEBI" id="CHEBI:33019"/>
        <dbReference type="ChEBI" id="CHEBI:78442"/>
        <dbReference type="ChEBI" id="CHEBI:78520"/>
        <dbReference type="ChEBI" id="CHEBI:456215"/>
        <dbReference type="EC" id="6.1.1.17"/>
    </reaction>
</comment>
<evidence type="ECO:0000259" key="8">
    <source>
        <dbReference type="Pfam" id="PF00749"/>
    </source>
</evidence>
<comment type="subcellular location">
    <subcellularLocation>
        <location evidence="7">Cytoplasm</location>
    </subcellularLocation>
</comment>
<dbReference type="AlphaFoldDB" id="A0A2M8D6B4"/>
<dbReference type="GO" id="GO:0000049">
    <property type="term" value="F:tRNA binding"/>
    <property type="evidence" value="ECO:0007669"/>
    <property type="project" value="InterPro"/>
</dbReference>
<evidence type="ECO:0000256" key="7">
    <source>
        <dbReference type="HAMAP-Rule" id="MF_00022"/>
    </source>
</evidence>
<evidence type="ECO:0000256" key="3">
    <source>
        <dbReference type="ARBA" id="ARBA00022741"/>
    </source>
</evidence>
<dbReference type="SUPFAM" id="SSF48163">
    <property type="entry name" value="An anticodon-binding domain of class I aminoacyl-tRNA synthetases"/>
    <property type="match status" value="1"/>
</dbReference>
<dbReference type="GO" id="GO:0008270">
    <property type="term" value="F:zinc ion binding"/>
    <property type="evidence" value="ECO:0007669"/>
    <property type="project" value="InterPro"/>
</dbReference>
<dbReference type="InterPro" id="IPR033910">
    <property type="entry name" value="GluRS_core"/>
</dbReference>
<comment type="caution">
    <text evidence="10">The sequence shown here is derived from an EMBL/GenBank/DDBJ whole genome shotgun (WGS) entry which is preliminary data.</text>
</comment>
<dbReference type="SUPFAM" id="SSF52374">
    <property type="entry name" value="Nucleotidylyl transferase"/>
    <property type="match status" value="1"/>
</dbReference>
<keyword evidence="4 7" id="KW-0067">ATP-binding</keyword>
<protein>
    <recommendedName>
        <fullName evidence="7">Glutamate--tRNA ligase</fullName>
        <ecNumber evidence="7">6.1.1.17</ecNumber>
    </recommendedName>
    <alternativeName>
        <fullName evidence="7">Glutamyl-tRNA synthetase</fullName>
        <shortName evidence="7">GluRS</shortName>
    </alternativeName>
</protein>
<dbReference type="GO" id="GO:0005829">
    <property type="term" value="C:cytosol"/>
    <property type="evidence" value="ECO:0007669"/>
    <property type="project" value="TreeGrafter"/>
</dbReference>
<dbReference type="InterPro" id="IPR000924">
    <property type="entry name" value="Glu/Gln-tRNA-synth"/>
</dbReference>
<reference evidence="11" key="1">
    <citation type="submission" date="2017-09" db="EMBL/GenBank/DDBJ databases">
        <title>Depth-based differentiation of microbial function through sediment-hosted aquifers and enrichment of novel symbionts in the deep terrestrial subsurface.</title>
        <authorList>
            <person name="Probst A.J."/>
            <person name="Ladd B."/>
            <person name="Jarett J.K."/>
            <person name="Geller-Mcgrath D.E."/>
            <person name="Sieber C.M.K."/>
            <person name="Emerson J.B."/>
            <person name="Anantharaman K."/>
            <person name="Thomas B.C."/>
            <person name="Malmstrom R."/>
            <person name="Stieglmeier M."/>
            <person name="Klingl A."/>
            <person name="Woyke T."/>
            <person name="Ryan C.M."/>
            <person name="Banfield J.F."/>
        </authorList>
    </citation>
    <scope>NUCLEOTIDE SEQUENCE [LARGE SCALE GENOMIC DNA]</scope>
</reference>
<keyword evidence="2 7" id="KW-0436">Ligase</keyword>
<accession>A0A2M8D6B4</accession>
<dbReference type="InterPro" id="IPR020751">
    <property type="entry name" value="aa-tRNA-synth_I_codon-bd_sub2"/>
</dbReference>
<dbReference type="PROSITE" id="PS00178">
    <property type="entry name" value="AA_TRNA_LIGASE_I"/>
    <property type="match status" value="1"/>
</dbReference>
<evidence type="ECO:0000313" key="11">
    <source>
        <dbReference type="Proteomes" id="UP000229236"/>
    </source>
</evidence>
<dbReference type="CDD" id="cd00808">
    <property type="entry name" value="GluRS_core"/>
    <property type="match status" value="1"/>
</dbReference>
<dbReference type="Gene3D" id="3.40.50.620">
    <property type="entry name" value="HUPs"/>
    <property type="match status" value="2"/>
</dbReference>
<dbReference type="GO" id="GO:0006424">
    <property type="term" value="P:glutamyl-tRNA aminoacylation"/>
    <property type="evidence" value="ECO:0007669"/>
    <property type="project" value="UniProtKB-UniRule"/>
</dbReference>
<evidence type="ECO:0000259" key="9">
    <source>
        <dbReference type="Pfam" id="PF19269"/>
    </source>
</evidence>
<feature type="short sequence motif" description="'HIGH' region" evidence="7">
    <location>
        <begin position="20"/>
        <end position="30"/>
    </location>
</feature>
<comment type="function">
    <text evidence="7">Catalyzes the attachment of glutamate to tRNA(Glu) in a two-step reaction: glutamate is first activated by ATP to form Glu-AMP and then transferred to the acceptor end of tRNA(Glu).</text>
</comment>
<dbReference type="HAMAP" id="MF_00022">
    <property type="entry name" value="Glu_tRNA_synth_type1"/>
    <property type="match status" value="1"/>
</dbReference>
<feature type="domain" description="Glutamyl/glutaminyl-tRNA synthetase class Ib catalytic" evidence="8">
    <location>
        <begin position="112"/>
        <end position="284"/>
    </location>
</feature>
<dbReference type="InterPro" id="IPR008925">
    <property type="entry name" value="aa_tRNA-synth_I_cd-bd_sf"/>
</dbReference>
<keyword evidence="7" id="KW-0963">Cytoplasm</keyword>
<dbReference type="InterPro" id="IPR045462">
    <property type="entry name" value="aa-tRNA-synth_I_cd-bd"/>
</dbReference>
<proteinExistence type="inferred from homology"/>
<evidence type="ECO:0000256" key="6">
    <source>
        <dbReference type="ARBA" id="ARBA00023146"/>
    </source>
</evidence>
<dbReference type="EC" id="6.1.1.17" evidence="7"/>
<organism evidence="10 11">
    <name type="scientific">Candidatus Yonathbacteria bacterium CG_4_9_14_0_8_um_filter_46_47</name>
    <dbReference type="NCBI Taxonomy" id="1975106"/>
    <lineage>
        <taxon>Bacteria</taxon>
        <taxon>Candidatus Yonathiibacteriota</taxon>
    </lineage>
</organism>
<dbReference type="PANTHER" id="PTHR43311">
    <property type="entry name" value="GLUTAMATE--TRNA LIGASE"/>
    <property type="match status" value="1"/>
</dbReference>
<evidence type="ECO:0000256" key="1">
    <source>
        <dbReference type="ARBA" id="ARBA00007894"/>
    </source>
</evidence>
<keyword evidence="5 7" id="KW-0648">Protein biosynthesis</keyword>
<dbReference type="InterPro" id="IPR014729">
    <property type="entry name" value="Rossmann-like_a/b/a_fold"/>
</dbReference>
<sequence>MPSSLLVSIANKKVITRFAPSPTGVLHVGGARTALFNYLYARQHEGNFLLRIEDTDKERSKKEYEENIINGLAWLGISYDKLYRQSERADKHKDCLQRLINRGLAYEAEEGKDGSGKVIRFRNPGAKISFHDAIRGNIEFDTTELGDFVVAKNIDTPLFHLAVVVDDFEMGVTQVIRGEDHISNTPRQILLQSAIDAPHPTYAHIPLILAHDKSKLSKRHGSVSLVEFRDKGYLPDAMVNFLALIGWHPEGSGELFSMNDLVKEFTLERVQKGGAIFNIEKLDWLNREYLKKMLPEEFEKKVIEYIPEKFKKSDKKISERMLKNIALIIVERINTLSDISAMFESGEFDYIFERPTYDPRKLLWKGTPDLLVTKQRLDKVIELLQEIDEENLTGDTVKETVWKYASSEGRGDVLWPMRFALSGKEKSPDPFVLVSILGKEESLKRLRYASETLIARNS</sequence>
<gene>
    <name evidence="7 10" type="primary">gltX</name>
    <name evidence="10" type="ORF">CO088_03615</name>
</gene>
<feature type="binding site" evidence="7">
    <location>
        <position position="218"/>
    </location>
    <ligand>
        <name>ATP</name>
        <dbReference type="ChEBI" id="CHEBI:30616"/>
    </ligand>
</feature>
<feature type="domain" description="Aminoacyl-tRNA synthetase class I anticodon-binding" evidence="9">
    <location>
        <begin position="301"/>
        <end position="449"/>
    </location>
</feature>
<dbReference type="InterPro" id="IPR020058">
    <property type="entry name" value="Glu/Gln-tRNA-synth_Ib_cat-dom"/>
</dbReference>
<evidence type="ECO:0000256" key="2">
    <source>
        <dbReference type="ARBA" id="ARBA00022598"/>
    </source>
</evidence>